<feature type="signal peptide" evidence="1">
    <location>
        <begin position="1"/>
        <end position="35"/>
    </location>
</feature>
<keyword evidence="2" id="KW-0282">Flagellum</keyword>
<keyword evidence="2" id="KW-0966">Cell projection</keyword>
<keyword evidence="1" id="KW-0732">Signal</keyword>
<accession>A0ABW2KTN2</accession>
<organism evidence="2 3">
    <name type="scientific">Rhodocista pekingensis</name>
    <dbReference type="NCBI Taxonomy" id="201185"/>
    <lineage>
        <taxon>Bacteria</taxon>
        <taxon>Pseudomonadati</taxon>
        <taxon>Pseudomonadota</taxon>
        <taxon>Alphaproteobacteria</taxon>
        <taxon>Rhodospirillales</taxon>
        <taxon>Azospirillaceae</taxon>
        <taxon>Rhodocista</taxon>
    </lineage>
</organism>
<keyword evidence="2" id="KW-0969">Cilium</keyword>
<evidence type="ECO:0000313" key="2">
    <source>
        <dbReference type="EMBL" id="MFC7332385.1"/>
    </source>
</evidence>
<reference evidence="3" key="1">
    <citation type="journal article" date="2019" name="Int. J. Syst. Evol. Microbiol.">
        <title>The Global Catalogue of Microorganisms (GCM) 10K type strain sequencing project: providing services to taxonomists for standard genome sequencing and annotation.</title>
        <authorList>
            <consortium name="The Broad Institute Genomics Platform"/>
            <consortium name="The Broad Institute Genome Sequencing Center for Infectious Disease"/>
            <person name="Wu L."/>
            <person name="Ma J."/>
        </authorList>
    </citation>
    <scope>NUCLEOTIDE SEQUENCE [LARGE SCALE GENOMIC DNA]</scope>
    <source>
        <strain evidence="3">CGMCC 1.16275</strain>
    </source>
</reference>
<feature type="chain" id="PRO_5046753913" evidence="1">
    <location>
        <begin position="36"/>
        <end position="146"/>
    </location>
</feature>
<proteinExistence type="predicted"/>
<comment type="caution">
    <text evidence="2">The sequence shown here is derived from an EMBL/GenBank/DDBJ whole genome shotgun (WGS) entry which is preliminary data.</text>
</comment>
<gene>
    <name evidence="2" type="ORF">ACFQPS_04365</name>
</gene>
<keyword evidence="3" id="KW-1185">Reference proteome</keyword>
<name>A0ABW2KTN2_9PROT</name>
<dbReference type="RefSeq" id="WP_377356761.1">
    <property type="nucleotide sequence ID" value="NZ_JBHTCM010000005.1"/>
</dbReference>
<dbReference type="Proteomes" id="UP001596456">
    <property type="component" value="Unassembled WGS sequence"/>
</dbReference>
<protein>
    <submittedName>
        <fullName evidence="2">Flagellar basal body-associated FliL family protein</fullName>
    </submittedName>
</protein>
<sequence length="146" mass="15701">MRTHRFLLSLARPVLLAFALAVLLSGALPAGTALASGGGGGGEVSRNIRLTPFSLPGKDRFSYVQLVAELVVREGDEAAVEVQQVQNLRPRIIGRLTEALSSERFMSRSVSAAEVLHLKERLRELVNDAIGTPMVEDVLIVSLVLS</sequence>
<evidence type="ECO:0000256" key="1">
    <source>
        <dbReference type="SAM" id="SignalP"/>
    </source>
</evidence>
<evidence type="ECO:0000313" key="3">
    <source>
        <dbReference type="Proteomes" id="UP001596456"/>
    </source>
</evidence>
<dbReference type="EMBL" id="JBHTCM010000005">
    <property type="protein sequence ID" value="MFC7332385.1"/>
    <property type="molecule type" value="Genomic_DNA"/>
</dbReference>